<dbReference type="AlphaFoldDB" id="A0A8H3C2R2"/>
<dbReference type="Proteomes" id="UP000663853">
    <property type="component" value="Unassembled WGS sequence"/>
</dbReference>
<reference evidence="2" key="1">
    <citation type="submission" date="2021-01" db="EMBL/GenBank/DDBJ databases">
        <authorList>
            <person name="Kaushik A."/>
        </authorList>
    </citation>
    <scope>NUCLEOTIDE SEQUENCE</scope>
    <source>
        <strain evidence="2">AG6-10EEA</strain>
    </source>
</reference>
<feature type="region of interest" description="Disordered" evidence="1">
    <location>
        <begin position="119"/>
        <end position="186"/>
    </location>
</feature>
<comment type="caution">
    <text evidence="2">The sequence shown here is derived from an EMBL/GenBank/DDBJ whole genome shotgun (WGS) entry which is preliminary data.</text>
</comment>
<dbReference type="Gene3D" id="1.20.5.340">
    <property type="match status" value="1"/>
</dbReference>
<organism evidence="2 3">
    <name type="scientific">Rhizoctonia solani</name>
    <dbReference type="NCBI Taxonomy" id="456999"/>
    <lineage>
        <taxon>Eukaryota</taxon>
        <taxon>Fungi</taxon>
        <taxon>Dikarya</taxon>
        <taxon>Basidiomycota</taxon>
        <taxon>Agaricomycotina</taxon>
        <taxon>Agaricomycetes</taxon>
        <taxon>Cantharellales</taxon>
        <taxon>Ceratobasidiaceae</taxon>
        <taxon>Rhizoctonia</taxon>
    </lineage>
</organism>
<proteinExistence type="predicted"/>
<evidence type="ECO:0000313" key="2">
    <source>
        <dbReference type="EMBL" id="CAE6472448.1"/>
    </source>
</evidence>
<accession>A0A8H3C2R2</accession>
<protein>
    <submittedName>
        <fullName evidence="2">Uncharacterized protein</fullName>
    </submittedName>
</protein>
<name>A0A8H3C2R2_9AGAM</name>
<feature type="region of interest" description="Disordered" evidence="1">
    <location>
        <begin position="229"/>
        <end position="250"/>
    </location>
</feature>
<evidence type="ECO:0000256" key="1">
    <source>
        <dbReference type="SAM" id="MobiDB-lite"/>
    </source>
</evidence>
<gene>
    <name evidence="2" type="ORF">RDB_LOCUS76450</name>
</gene>
<sequence length="447" mass="50352">MNHTVQNLTYYKARTVQISHKKSGALPKEQNLSLFLLGFGTILDLQLLRIKYGTRIDGKPNTAIVVFTSASAAKKIIQSSLHEQDGSFWQISSIKAHKLQIVKPIMQVFSKKVVPRLTKFKGMPPSPQPPPRSTRIQSEDSIIGDCGPPAKRHKAKSWVGTSEDIAATGENTPRSKAPDTPSPAPESYEWMCARITQLEAELDSTRAARDMAISDHDIIRLAHQAERNARREAMTEKSSAERALSRKETEQDRLRSALEAALSQKSALLDNNDTLRRQLTEAEESLKMAQLRPEELGCRVVALKMELEEARDQIQKLQLQKALLEEQQKDKSDTTALDDAKARMDKFTSRFKQLESDLVSTQMQLRNTQTSLESTRMSLESMEEKFSSAHKKYQKAKEKTRAYKERLQNEKFTQGLKEALTPKAQRSLGVTHEIVGKLLTAAGHLHQ</sequence>
<evidence type="ECO:0000313" key="3">
    <source>
        <dbReference type="Proteomes" id="UP000663853"/>
    </source>
</evidence>
<dbReference type="EMBL" id="CAJMXA010001897">
    <property type="protein sequence ID" value="CAE6472448.1"/>
    <property type="molecule type" value="Genomic_DNA"/>
</dbReference>